<dbReference type="AlphaFoldDB" id="A0AAD2FF48"/>
<dbReference type="PROSITE" id="PS50280">
    <property type="entry name" value="SET"/>
    <property type="match status" value="1"/>
</dbReference>
<proteinExistence type="predicted"/>
<evidence type="ECO:0000259" key="1">
    <source>
        <dbReference type="PROSITE" id="PS50280"/>
    </source>
</evidence>
<accession>A0AAD2FF48</accession>
<feature type="domain" description="SET" evidence="1">
    <location>
        <begin position="20"/>
        <end position="192"/>
    </location>
</feature>
<dbReference type="PANTHER" id="PTHR46455:SF5">
    <property type="entry name" value="SET AND MYND DOMAIN CONTAINING, ARTHROPOD-SPECIFIC, MEMBER 4, ISOFORM A"/>
    <property type="match status" value="1"/>
</dbReference>
<dbReference type="Proteomes" id="UP001295423">
    <property type="component" value="Unassembled WGS sequence"/>
</dbReference>
<dbReference type="PANTHER" id="PTHR46455">
    <property type="entry name" value="SET AND MYND DOMAIN CONTAINING, ARTHROPOD-SPECIFIC, MEMBER 4, ISOFORM A"/>
    <property type="match status" value="1"/>
</dbReference>
<organism evidence="2 3">
    <name type="scientific">Cylindrotheca closterium</name>
    <dbReference type="NCBI Taxonomy" id="2856"/>
    <lineage>
        <taxon>Eukaryota</taxon>
        <taxon>Sar</taxon>
        <taxon>Stramenopiles</taxon>
        <taxon>Ochrophyta</taxon>
        <taxon>Bacillariophyta</taxon>
        <taxon>Bacillariophyceae</taxon>
        <taxon>Bacillariophycidae</taxon>
        <taxon>Bacillariales</taxon>
        <taxon>Bacillariaceae</taxon>
        <taxon>Cylindrotheca</taxon>
    </lineage>
</organism>
<dbReference type="EMBL" id="CAKOGP040000335">
    <property type="protein sequence ID" value="CAJ1934425.1"/>
    <property type="molecule type" value="Genomic_DNA"/>
</dbReference>
<evidence type="ECO:0000313" key="2">
    <source>
        <dbReference type="EMBL" id="CAJ1934425.1"/>
    </source>
</evidence>
<dbReference type="InterPro" id="IPR011990">
    <property type="entry name" value="TPR-like_helical_dom_sf"/>
</dbReference>
<keyword evidence="3" id="KW-1185">Reference proteome</keyword>
<evidence type="ECO:0000313" key="3">
    <source>
        <dbReference type="Proteomes" id="UP001295423"/>
    </source>
</evidence>
<protein>
    <recommendedName>
        <fullName evidence="1">SET domain-containing protein</fullName>
    </recommendedName>
</protein>
<dbReference type="SUPFAM" id="SSF82199">
    <property type="entry name" value="SET domain"/>
    <property type="match status" value="1"/>
</dbReference>
<sequence>MTTEQLEHGVGRISLSDDAPTVDLNMFVVENKGLIIHNHSAMGRVLVADRDFDKDEIGSTILIEKPCLVCQQNDEMGFLEQFLEAPVESQVGILDMFHQPLDSPMGQSLIKPAKLLFMLGVLEDFLVIHQLLSIWKTNGMQWKDNQSALALFASKFSHSCNPNLGFSTSNGVIEFILLRPIAKGEIASFSYLTDLLETPTFERRQLLLDTKSFVCQCDRCMGPDYSRCMQCPTCPNEKIPCYYPYVDEKPFEPMFACSKCGLVDTAAMERTEKLIGEKLDAIDKDMQSITFHTRSSVTPKALHELVEECQSTLSPVHHMTMRAMRLLFSLSTTLAYDYMKKILLRKRNVSENMVYGMLQTSVYAGFELALAGECCAANSPGGYRGDTPNTFLLSHDANFDRALPVLHALENLLQLPLAWWPPHSIEIAKRYLPYIKVKYAATTKNQENSVDKMELNLNQLSKCISCQQCGTFWDGSKKAVEHDWNDKRTK</sequence>
<dbReference type="Gene3D" id="2.170.270.10">
    <property type="entry name" value="SET domain"/>
    <property type="match status" value="1"/>
</dbReference>
<dbReference type="InterPro" id="IPR053010">
    <property type="entry name" value="SET_SmydA-8"/>
</dbReference>
<gene>
    <name evidence="2" type="ORF">CYCCA115_LOCUS3765</name>
</gene>
<reference evidence="2" key="1">
    <citation type="submission" date="2023-08" db="EMBL/GenBank/DDBJ databases">
        <authorList>
            <person name="Audoor S."/>
            <person name="Bilcke G."/>
        </authorList>
    </citation>
    <scope>NUCLEOTIDE SEQUENCE</scope>
</reference>
<dbReference type="InterPro" id="IPR001214">
    <property type="entry name" value="SET_dom"/>
</dbReference>
<dbReference type="Gene3D" id="1.25.40.10">
    <property type="entry name" value="Tetratricopeptide repeat domain"/>
    <property type="match status" value="1"/>
</dbReference>
<dbReference type="InterPro" id="IPR046341">
    <property type="entry name" value="SET_dom_sf"/>
</dbReference>
<dbReference type="CDD" id="cd20071">
    <property type="entry name" value="SET_SMYD"/>
    <property type="match status" value="1"/>
</dbReference>
<comment type="caution">
    <text evidence="2">The sequence shown here is derived from an EMBL/GenBank/DDBJ whole genome shotgun (WGS) entry which is preliminary data.</text>
</comment>
<name>A0AAD2FF48_9STRA</name>